<comment type="caution">
    <text evidence="3">The sequence shown here is derived from an EMBL/GenBank/DDBJ whole genome shotgun (WGS) entry which is preliminary data.</text>
</comment>
<dbReference type="GO" id="GO:0016747">
    <property type="term" value="F:acyltransferase activity, transferring groups other than amino-acyl groups"/>
    <property type="evidence" value="ECO:0007669"/>
    <property type="project" value="InterPro"/>
</dbReference>
<accession>A0A4R0WYU2</accession>
<dbReference type="InterPro" id="IPR050879">
    <property type="entry name" value="Acyltransferase_3"/>
</dbReference>
<evidence type="ECO:0000256" key="1">
    <source>
        <dbReference type="SAM" id="Phobius"/>
    </source>
</evidence>
<dbReference type="InterPro" id="IPR002656">
    <property type="entry name" value="Acyl_transf_3_dom"/>
</dbReference>
<reference evidence="3 4" key="1">
    <citation type="submission" date="2017-02" db="EMBL/GenBank/DDBJ databases">
        <title>Paraburkholderia sophoroidis sp. nov. and Paraburkholderia steynii sp. nov. rhizobial symbionts of the fynbos legume Hypocalyptus sophoroides.</title>
        <authorList>
            <person name="Steenkamp E.T."/>
            <person name="Beukes C.W."/>
            <person name="Van Zyl E."/>
            <person name="Avontuur J."/>
            <person name="Chan W.Y."/>
            <person name="Hassen A."/>
            <person name="Palmer M."/>
            <person name="Mthombeni L."/>
            <person name="Phalane F."/>
            <person name="Sereme K."/>
            <person name="Venter S.N."/>
        </authorList>
    </citation>
    <scope>NUCLEOTIDE SEQUENCE [LARGE SCALE GENOMIC DNA]</scope>
    <source>
        <strain evidence="3 4">HC1.1ba</strain>
    </source>
</reference>
<dbReference type="Proteomes" id="UP000294200">
    <property type="component" value="Unassembled WGS sequence"/>
</dbReference>
<feature type="transmembrane region" description="Helical" evidence="1">
    <location>
        <begin position="100"/>
        <end position="117"/>
    </location>
</feature>
<feature type="transmembrane region" description="Helical" evidence="1">
    <location>
        <begin position="33"/>
        <end position="56"/>
    </location>
</feature>
<evidence type="ECO:0000259" key="2">
    <source>
        <dbReference type="Pfam" id="PF01757"/>
    </source>
</evidence>
<organism evidence="3 4">
    <name type="scientific">Paraburkholderia steynii</name>
    <dbReference type="NCBI Taxonomy" id="1245441"/>
    <lineage>
        <taxon>Bacteria</taxon>
        <taxon>Pseudomonadati</taxon>
        <taxon>Pseudomonadota</taxon>
        <taxon>Betaproteobacteria</taxon>
        <taxon>Burkholderiales</taxon>
        <taxon>Burkholderiaceae</taxon>
        <taxon>Paraburkholderia</taxon>
    </lineage>
</organism>
<dbReference type="EMBL" id="MWML01000671">
    <property type="protein sequence ID" value="TCG02866.1"/>
    <property type="molecule type" value="Genomic_DNA"/>
</dbReference>
<dbReference type="PANTHER" id="PTHR23028">
    <property type="entry name" value="ACETYLTRANSFERASE"/>
    <property type="match status" value="1"/>
</dbReference>
<sequence length="118" mass="13762">MHIFFALSGFLITKLLVEKYFLAQSFWRGLTAFWVARVFRILPLAYFAVVVVAYVLDHPASSRFLLIQSDVHIKHLHIATGDWLPHTGHFWSLAVEMRHFSILYLFGSFVLGCFFRSR</sequence>
<keyword evidence="1" id="KW-0812">Transmembrane</keyword>
<dbReference type="AlphaFoldDB" id="A0A4R0WYU2"/>
<evidence type="ECO:0000313" key="3">
    <source>
        <dbReference type="EMBL" id="TCG02866.1"/>
    </source>
</evidence>
<dbReference type="GO" id="GO:0000271">
    <property type="term" value="P:polysaccharide biosynthetic process"/>
    <property type="evidence" value="ECO:0007669"/>
    <property type="project" value="TreeGrafter"/>
</dbReference>
<proteinExistence type="predicted"/>
<evidence type="ECO:0000313" key="4">
    <source>
        <dbReference type="Proteomes" id="UP000294200"/>
    </source>
</evidence>
<name>A0A4R0WYU2_9BURK</name>
<keyword evidence="4" id="KW-1185">Reference proteome</keyword>
<protein>
    <recommendedName>
        <fullName evidence="2">Acyltransferase 3 domain-containing protein</fullName>
    </recommendedName>
</protein>
<feature type="domain" description="Acyltransferase 3" evidence="2">
    <location>
        <begin position="1"/>
        <end position="106"/>
    </location>
</feature>
<keyword evidence="1" id="KW-0472">Membrane</keyword>
<dbReference type="Pfam" id="PF01757">
    <property type="entry name" value="Acyl_transf_3"/>
    <property type="match status" value="1"/>
</dbReference>
<gene>
    <name evidence="3" type="ORF">BZM27_52660</name>
</gene>
<keyword evidence="1" id="KW-1133">Transmembrane helix</keyword>
<dbReference type="PANTHER" id="PTHR23028:SF53">
    <property type="entry name" value="ACYL_TRANSF_3 DOMAIN-CONTAINING PROTEIN"/>
    <property type="match status" value="1"/>
</dbReference>
<dbReference type="GO" id="GO:0016020">
    <property type="term" value="C:membrane"/>
    <property type="evidence" value="ECO:0007669"/>
    <property type="project" value="TreeGrafter"/>
</dbReference>